<dbReference type="GO" id="GO:0006120">
    <property type="term" value="P:mitochondrial electron transport, NADH to ubiquinone"/>
    <property type="evidence" value="ECO:0007669"/>
    <property type="project" value="TreeGrafter"/>
</dbReference>
<accession>C7FIL7</accession>
<evidence type="ECO:0000256" key="17">
    <source>
        <dbReference type="ARBA" id="ARBA00031028"/>
    </source>
</evidence>
<evidence type="ECO:0000256" key="14">
    <source>
        <dbReference type="ARBA" id="ARBA00023075"/>
    </source>
</evidence>
<name>C7FIL7_9DIPT</name>
<evidence type="ECO:0000256" key="6">
    <source>
        <dbReference type="ARBA" id="ARBA00022448"/>
    </source>
</evidence>
<comment type="catalytic activity">
    <reaction evidence="18">
        <text>a ubiquinone + NADH + 5 H(+)(in) = a ubiquinol + NAD(+) + 4 H(+)(out)</text>
        <dbReference type="Rhea" id="RHEA:29091"/>
        <dbReference type="Rhea" id="RHEA-COMP:9565"/>
        <dbReference type="Rhea" id="RHEA-COMP:9566"/>
        <dbReference type="ChEBI" id="CHEBI:15378"/>
        <dbReference type="ChEBI" id="CHEBI:16389"/>
        <dbReference type="ChEBI" id="CHEBI:17976"/>
        <dbReference type="ChEBI" id="CHEBI:57540"/>
        <dbReference type="ChEBI" id="CHEBI:57945"/>
        <dbReference type="EC" id="7.1.1.2"/>
    </reaction>
</comment>
<evidence type="ECO:0000256" key="2">
    <source>
        <dbReference type="ARBA" id="ARBA00004448"/>
    </source>
</evidence>
<keyword evidence="10" id="KW-1278">Translocase</keyword>
<keyword evidence="16 19" id="KW-0472">Membrane</keyword>
<feature type="transmembrane region" description="Helical" evidence="19">
    <location>
        <begin position="68"/>
        <end position="88"/>
    </location>
</feature>
<evidence type="ECO:0000256" key="7">
    <source>
        <dbReference type="ARBA" id="ARBA00022660"/>
    </source>
</evidence>
<comment type="subcellular location">
    <subcellularLocation>
        <location evidence="2">Mitochondrion inner membrane</location>
        <topology evidence="2">Multi-pass membrane protein</topology>
    </subcellularLocation>
</comment>
<gene>
    <name evidence="21" type="primary">nad2</name>
</gene>
<sequence length="167" mass="20173">SSLKKIMIYSSINQINWLIFMMIMINKIMKFYLLMYSFLMFMIIMLFKNLKLKFINNLWNLKTNNTKIILFLNILSLGGMPPLMGFLMKLIILIKMNNNYLMLTMIMFSLIPLFFYFRLLYSTFLFKNNFINFNFLMNKLINLNLINKLIFLSMINNLLLIILFLLY</sequence>
<keyword evidence="15 21" id="KW-0496">Mitochondrion</keyword>
<evidence type="ECO:0000256" key="4">
    <source>
        <dbReference type="ARBA" id="ARBA00012944"/>
    </source>
</evidence>
<dbReference type="Pfam" id="PF00361">
    <property type="entry name" value="Proton_antipo_M"/>
    <property type="match status" value="1"/>
</dbReference>
<organism evidence="21">
    <name type="scientific">Asphondylia rosetta</name>
    <dbReference type="NCBI Taxonomy" id="420168"/>
    <lineage>
        <taxon>Eukaryota</taxon>
        <taxon>Metazoa</taxon>
        <taxon>Ecdysozoa</taxon>
        <taxon>Arthropoda</taxon>
        <taxon>Hexapoda</taxon>
        <taxon>Insecta</taxon>
        <taxon>Pterygota</taxon>
        <taxon>Neoptera</taxon>
        <taxon>Endopterygota</taxon>
        <taxon>Diptera</taxon>
        <taxon>Nematocera</taxon>
        <taxon>Sciaroidea</taxon>
        <taxon>Cecidomyiidae</taxon>
        <taxon>Asphondylia</taxon>
    </lineage>
</organism>
<evidence type="ECO:0000256" key="11">
    <source>
        <dbReference type="ARBA" id="ARBA00022982"/>
    </source>
</evidence>
<evidence type="ECO:0000256" key="19">
    <source>
        <dbReference type="SAM" id="Phobius"/>
    </source>
</evidence>
<dbReference type="EMBL" id="GQ387650">
    <property type="protein sequence ID" value="ACT80179.1"/>
    <property type="molecule type" value="Genomic_DNA"/>
</dbReference>
<evidence type="ECO:0000256" key="18">
    <source>
        <dbReference type="ARBA" id="ARBA00049551"/>
    </source>
</evidence>
<keyword evidence="14" id="KW-0830">Ubiquinone</keyword>
<evidence type="ECO:0000256" key="12">
    <source>
        <dbReference type="ARBA" id="ARBA00022989"/>
    </source>
</evidence>
<dbReference type="InterPro" id="IPR050175">
    <property type="entry name" value="Complex_I_Subunit_2"/>
</dbReference>
<dbReference type="GO" id="GO:0008137">
    <property type="term" value="F:NADH dehydrogenase (ubiquinone) activity"/>
    <property type="evidence" value="ECO:0007669"/>
    <property type="project" value="UniProtKB-EC"/>
</dbReference>
<comment type="function">
    <text evidence="1">Core subunit of the mitochondrial membrane respiratory chain NADH dehydrogenase (Complex I) that is believed to belong to the minimal assembly required for catalysis. Complex I functions in the transfer of electrons from NADH to the respiratory chain. The immediate electron acceptor for the enzyme is believed to be ubiquinone.</text>
</comment>
<protein>
    <recommendedName>
        <fullName evidence="5">NADH-ubiquinone oxidoreductase chain 2</fullName>
        <ecNumber evidence="4">7.1.1.2</ecNumber>
    </recommendedName>
    <alternativeName>
        <fullName evidence="17">NADH dehydrogenase subunit 2</fullName>
    </alternativeName>
</protein>
<evidence type="ECO:0000256" key="9">
    <source>
        <dbReference type="ARBA" id="ARBA00022792"/>
    </source>
</evidence>
<keyword evidence="8 19" id="KW-0812">Transmembrane</keyword>
<feature type="non-terminal residue" evidence="21">
    <location>
        <position position="1"/>
    </location>
</feature>
<dbReference type="AlphaFoldDB" id="C7FIL7"/>
<reference evidence="21" key="1">
    <citation type="journal article" date="2009" name="Genome Biol. Evol.">
        <title>Evolution of the mitochondrial genomes of gall midges (Diptera: Cecidomyiidae): rearrangement and severe truncation of tRNA genes.</title>
        <authorList>
            <person name="Beckenbach A.T."/>
            <person name="Joy J.B."/>
        </authorList>
    </citation>
    <scope>NUCLEOTIDE SEQUENCE</scope>
</reference>
<geneLocation type="mitochondrion" evidence="21"/>
<comment type="similarity">
    <text evidence="3">Belongs to the complex I subunit 2 family.</text>
</comment>
<evidence type="ECO:0000256" key="3">
    <source>
        <dbReference type="ARBA" id="ARBA00007012"/>
    </source>
</evidence>
<dbReference type="GO" id="GO:0005743">
    <property type="term" value="C:mitochondrial inner membrane"/>
    <property type="evidence" value="ECO:0007669"/>
    <property type="project" value="UniProtKB-SubCell"/>
</dbReference>
<keyword evidence="7" id="KW-0679">Respiratory chain</keyword>
<evidence type="ECO:0000256" key="5">
    <source>
        <dbReference type="ARBA" id="ARBA00021008"/>
    </source>
</evidence>
<keyword evidence="13" id="KW-0520">NAD</keyword>
<feature type="domain" description="NADH:quinone oxidoreductase/Mrp antiporter transmembrane" evidence="20">
    <location>
        <begin position="2"/>
        <end position="108"/>
    </location>
</feature>
<evidence type="ECO:0000256" key="8">
    <source>
        <dbReference type="ARBA" id="ARBA00022692"/>
    </source>
</evidence>
<feature type="transmembrane region" description="Helical" evidence="19">
    <location>
        <begin position="31"/>
        <end position="48"/>
    </location>
</feature>
<feature type="transmembrane region" description="Helical" evidence="19">
    <location>
        <begin position="141"/>
        <end position="166"/>
    </location>
</feature>
<keyword evidence="9" id="KW-0999">Mitochondrion inner membrane</keyword>
<dbReference type="EC" id="7.1.1.2" evidence="4"/>
<evidence type="ECO:0000256" key="15">
    <source>
        <dbReference type="ARBA" id="ARBA00023128"/>
    </source>
</evidence>
<evidence type="ECO:0000313" key="21">
    <source>
        <dbReference type="EMBL" id="ACT80179.1"/>
    </source>
</evidence>
<keyword evidence="6" id="KW-0813">Transport</keyword>
<dbReference type="PANTHER" id="PTHR46552:SF1">
    <property type="entry name" value="NADH-UBIQUINONE OXIDOREDUCTASE CHAIN 2"/>
    <property type="match status" value="1"/>
</dbReference>
<keyword evidence="11" id="KW-0249">Electron transport</keyword>
<evidence type="ECO:0000256" key="10">
    <source>
        <dbReference type="ARBA" id="ARBA00022967"/>
    </source>
</evidence>
<dbReference type="PANTHER" id="PTHR46552">
    <property type="entry name" value="NADH-UBIQUINONE OXIDOREDUCTASE CHAIN 2"/>
    <property type="match status" value="1"/>
</dbReference>
<evidence type="ECO:0000256" key="1">
    <source>
        <dbReference type="ARBA" id="ARBA00003257"/>
    </source>
</evidence>
<proteinExistence type="inferred from homology"/>
<feature type="transmembrane region" description="Helical" evidence="19">
    <location>
        <begin position="100"/>
        <end position="121"/>
    </location>
</feature>
<evidence type="ECO:0000259" key="20">
    <source>
        <dbReference type="Pfam" id="PF00361"/>
    </source>
</evidence>
<keyword evidence="12 19" id="KW-1133">Transmembrane helix</keyword>
<evidence type="ECO:0000256" key="13">
    <source>
        <dbReference type="ARBA" id="ARBA00023027"/>
    </source>
</evidence>
<dbReference type="InterPro" id="IPR001750">
    <property type="entry name" value="ND/Mrp_TM"/>
</dbReference>
<evidence type="ECO:0000256" key="16">
    <source>
        <dbReference type="ARBA" id="ARBA00023136"/>
    </source>
</evidence>